<name>A0A516H0I8_9PROT</name>
<evidence type="ECO:0000313" key="2">
    <source>
        <dbReference type="EMBL" id="QDO97286.1"/>
    </source>
</evidence>
<keyword evidence="1" id="KW-0732">Signal</keyword>
<dbReference type="RefSeq" id="WP_144068267.1">
    <property type="nucleotide sequence ID" value="NZ_CP041636.1"/>
</dbReference>
<reference evidence="2 3" key="1">
    <citation type="submission" date="2019-07" db="EMBL/GenBank/DDBJ databases">
        <title>Genome sequencing for Ferrovibrio sp. K5.</title>
        <authorList>
            <person name="Park S.-J."/>
        </authorList>
    </citation>
    <scope>NUCLEOTIDE SEQUENCE [LARGE SCALE GENOMIC DNA]</scope>
    <source>
        <strain evidence="2 3">K5</strain>
    </source>
</reference>
<dbReference type="PROSITE" id="PS51257">
    <property type="entry name" value="PROKAR_LIPOPROTEIN"/>
    <property type="match status" value="1"/>
</dbReference>
<feature type="signal peptide" evidence="1">
    <location>
        <begin position="1"/>
        <end position="25"/>
    </location>
</feature>
<feature type="chain" id="PRO_5021905996" description="DUF3299 domain-containing protein" evidence="1">
    <location>
        <begin position="26"/>
        <end position="159"/>
    </location>
</feature>
<protein>
    <recommendedName>
        <fullName evidence="4">DUF3299 domain-containing protein</fullName>
    </recommendedName>
</protein>
<accession>A0A516H0I8</accession>
<dbReference type="OrthoDB" id="257397at2"/>
<evidence type="ECO:0008006" key="4">
    <source>
        <dbReference type="Google" id="ProtNLM"/>
    </source>
</evidence>
<keyword evidence="3" id="KW-1185">Reference proteome</keyword>
<organism evidence="2 3">
    <name type="scientific">Ferrovibrio terrae</name>
    <dbReference type="NCBI Taxonomy" id="2594003"/>
    <lineage>
        <taxon>Bacteria</taxon>
        <taxon>Pseudomonadati</taxon>
        <taxon>Pseudomonadota</taxon>
        <taxon>Alphaproteobacteria</taxon>
        <taxon>Rhodospirillales</taxon>
        <taxon>Rhodospirillaceae</taxon>
        <taxon>Ferrovibrio</taxon>
    </lineage>
</organism>
<dbReference type="Proteomes" id="UP000317496">
    <property type="component" value="Chromosome"/>
</dbReference>
<dbReference type="EMBL" id="CP041636">
    <property type="protein sequence ID" value="QDO97286.1"/>
    <property type="molecule type" value="Genomic_DNA"/>
</dbReference>
<evidence type="ECO:0000313" key="3">
    <source>
        <dbReference type="Proteomes" id="UP000317496"/>
    </source>
</evidence>
<dbReference type="Gene3D" id="2.40.50.870">
    <property type="entry name" value="Protein of unknown function (DUF3299)"/>
    <property type="match status" value="1"/>
</dbReference>
<sequence>MRRRQFLAATAAGFACTAATSPARALSLQEAPAHLRLGPPVVDGTLDWSQLARAGASMFRDGRISRFPADLHALDGQEVALAGYMMPFTDADRHSEFMFGALQFHCPGCMMGELNRMMAVKAAEPVADADGPLVIRGRLRLLEDEASPLFYRLEAATEA</sequence>
<evidence type="ECO:0000256" key="1">
    <source>
        <dbReference type="SAM" id="SignalP"/>
    </source>
</evidence>
<proteinExistence type="predicted"/>
<dbReference type="AlphaFoldDB" id="A0A516H0I8"/>
<gene>
    <name evidence="2" type="ORF">FNB15_08395</name>
</gene>
<dbReference type="KEGG" id="fer:FNB15_08395"/>